<dbReference type="OrthoDB" id="9807042at2"/>
<feature type="transmembrane region" description="Helical" evidence="12">
    <location>
        <begin position="91"/>
        <end position="115"/>
    </location>
</feature>
<keyword evidence="6 12" id="KW-0812">Transmembrane</keyword>
<dbReference type="RefSeq" id="WP_009558857.1">
    <property type="nucleotide sequence ID" value="NZ_AYZN01000004.1"/>
</dbReference>
<evidence type="ECO:0000256" key="7">
    <source>
        <dbReference type="ARBA" id="ARBA00022723"/>
    </source>
</evidence>
<protein>
    <submittedName>
        <fullName evidence="13">Cytochrome D ubiquinol oxidase, subunit 1</fullName>
    </submittedName>
</protein>
<evidence type="ECO:0000256" key="9">
    <source>
        <dbReference type="ARBA" id="ARBA00022989"/>
    </source>
</evidence>
<comment type="similarity">
    <text evidence="2 12">Belongs to the cytochrome ubiquinol oxidase subunit 1 family.</text>
</comment>
<dbReference type="PATRIC" id="fig|1423790.3.peg.1390"/>
<dbReference type="GO" id="GO:0009055">
    <property type="term" value="F:electron transfer activity"/>
    <property type="evidence" value="ECO:0007669"/>
    <property type="project" value="UniProtKB-UniRule"/>
</dbReference>
<evidence type="ECO:0000256" key="12">
    <source>
        <dbReference type="PIRNR" id="PIRNR006446"/>
    </source>
</evidence>
<keyword evidence="5 12" id="KW-0349">Heme</keyword>
<feature type="transmembrane region" description="Helical" evidence="12">
    <location>
        <begin position="226"/>
        <end position="244"/>
    </location>
</feature>
<gene>
    <name evidence="13" type="ORF">BN53_08870</name>
</gene>
<evidence type="ECO:0000256" key="3">
    <source>
        <dbReference type="ARBA" id="ARBA00022448"/>
    </source>
</evidence>
<evidence type="ECO:0000256" key="10">
    <source>
        <dbReference type="ARBA" id="ARBA00023004"/>
    </source>
</evidence>
<keyword evidence="7 12" id="KW-0479">Metal-binding</keyword>
<comment type="subcellular location">
    <subcellularLocation>
        <location evidence="1">Cell membrane</location>
        <topology evidence="1">Multi-pass membrane protein</topology>
    </subcellularLocation>
</comment>
<feature type="transmembrane region" description="Helical" evidence="12">
    <location>
        <begin position="16"/>
        <end position="41"/>
    </location>
</feature>
<evidence type="ECO:0000256" key="8">
    <source>
        <dbReference type="ARBA" id="ARBA00022982"/>
    </source>
</evidence>
<feature type="transmembrane region" description="Helical" evidence="12">
    <location>
        <begin position="53"/>
        <end position="71"/>
    </location>
</feature>
<dbReference type="GO" id="GO:0046872">
    <property type="term" value="F:metal ion binding"/>
    <property type="evidence" value="ECO:0007669"/>
    <property type="project" value="UniProtKB-UniRule"/>
</dbReference>
<keyword evidence="10 12" id="KW-0408">Iron</keyword>
<dbReference type="Proteomes" id="UP000009311">
    <property type="component" value="Unassembled WGS sequence"/>
</dbReference>
<organism evidence="13 14">
    <name type="scientific">Lactobacillus pasteurii DSM 23907 = CRBIP 24.76</name>
    <dbReference type="NCBI Taxonomy" id="1423790"/>
    <lineage>
        <taxon>Bacteria</taxon>
        <taxon>Bacillati</taxon>
        <taxon>Bacillota</taxon>
        <taxon>Bacilli</taxon>
        <taxon>Lactobacillales</taxon>
        <taxon>Lactobacillaceae</taxon>
        <taxon>Lactobacillus</taxon>
    </lineage>
</organism>
<keyword evidence="4 12" id="KW-1003">Cell membrane</keyword>
<dbReference type="Pfam" id="PF01654">
    <property type="entry name" value="Cyt_bd_oxida_I"/>
    <property type="match status" value="1"/>
</dbReference>
<evidence type="ECO:0000256" key="11">
    <source>
        <dbReference type="ARBA" id="ARBA00023136"/>
    </source>
</evidence>
<evidence type="ECO:0000313" key="13">
    <source>
        <dbReference type="EMBL" id="CCI84313.1"/>
    </source>
</evidence>
<evidence type="ECO:0000256" key="6">
    <source>
        <dbReference type="ARBA" id="ARBA00022692"/>
    </source>
</evidence>
<accession>I7LCV0</accession>
<dbReference type="GO" id="GO:0005886">
    <property type="term" value="C:plasma membrane"/>
    <property type="evidence" value="ECO:0007669"/>
    <property type="project" value="UniProtKB-SubCell"/>
</dbReference>
<dbReference type="InterPro" id="IPR002585">
    <property type="entry name" value="Cyt-d_ubiquinol_oxidase_su_1"/>
</dbReference>
<proteinExistence type="inferred from homology"/>
<dbReference type="GO" id="GO:0020037">
    <property type="term" value="F:heme binding"/>
    <property type="evidence" value="ECO:0007669"/>
    <property type="project" value="TreeGrafter"/>
</dbReference>
<feature type="transmembrane region" description="Helical" evidence="12">
    <location>
        <begin position="338"/>
        <end position="363"/>
    </location>
</feature>
<dbReference type="PANTHER" id="PTHR30365:SF15">
    <property type="entry name" value="CYTOCHROME BD UBIQUINOL OXIDASE SUBUNIT 1"/>
    <property type="match status" value="1"/>
</dbReference>
<dbReference type="GO" id="GO:0016682">
    <property type="term" value="F:oxidoreductase activity, acting on diphenols and related substances as donors, oxygen as acceptor"/>
    <property type="evidence" value="ECO:0007669"/>
    <property type="project" value="TreeGrafter"/>
</dbReference>
<keyword evidence="14" id="KW-1185">Reference proteome</keyword>
<evidence type="ECO:0000256" key="4">
    <source>
        <dbReference type="ARBA" id="ARBA00022475"/>
    </source>
</evidence>
<keyword evidence="8 12" id="KW-0249">Electron transport</keyword>
<keyword evidence="9 12" id="KW-1133">Transmembrane helix</keyword>
<dbReference type="eggNOG" id="COG1271">
    <property type="taxonomic scope" value="Bacteria"/>
</dbReference>
<feature type="transmembrane region" description="Helical" evidence="12">
    <location>
        <begin position="431"/>
        <end position="452"/>
    </location>
</feature>
<reference evidence="13 14" key="1">
    <citation type="submission" date="2012-06" db="EMBL/GenBank/DDBJ databases">
        <title>Draft Genome Sequence of Lactobacillus pasteurii CRBIP 24.76T.</title>
        <authorList>
            <person name="Cousin S."/>
            <person name="Bouchier C."/>
            <person name="Loux V."/>
            <person name="Ma L."/>
            <person name="Creno S."/>
            <person name="Bizet C."/>
            <person name="Clermont D."/>
        </authorList>
    </citation>
    <scope>NUCLEOTIDE SEQUENCE [LARGE SCALE GENOMIC DNA]</scope>
    <source>
        <strain evidence="14">CRBIP 24.76T</strain>
    </source>
</reference>
<sequence>MSIVSLARFQFAMTTIFHFFFVPFSIGTAFVVAVMESIYVHTGNSEYKKMAKFWSNVFLLSFAVGVVTGLIQEFQFGMNWSDYSRFMGDIFGAPLAFEALLSFFMESTFIGLWMFTWNKVGKKLHVFFIWMVVIGTMTSALWILAANSFMQHPVGFTIRNGRAEMVDFAALLTNKQLMFEYSHVVIGALLTGATIIAGLSAFQFLKKRSMSEADSKIYKKSMRLGLIMMLIFSIGSVTAGDLQMKYLINEQPMKFAATEALYKTTGKSAPWTVVGIADTKTHEVKGKIEVPYMLSLLSYGKTTGSVKGMEEVNAELEKKYGTTIDGHKMNYYVPVNTLFWSFRFMAGFGALMILVAIVGLITTRKKKETLYKHRWMLWVVALMTFTPFIANTCGWLITELGRAPWTVYGLFTIEQSVSPNVSAASLLTSNIVYFCLFTGLAIVMIGLVVRFLKSNDPEAYMAKEAESKATDPFAKGAF</sequence>
<evidence type="ECO:0000256" key="2">
    <source>
        <dbReference type="ARBA" id="ARBA00009819"/>
    </source>
</evidence>
<dbReference type="AlphaFoldDB" id="I7LCV0"/>
<dbReference type="GO" id="GO:0070069">
    <property type="term" value="C:cytochrome complex"/>
    <property type="evidence" value="ECO:0007669"/>
    <property type="project" value="UniProtKB-UniRule"/>
</dbReference>
<feature type="transmembrane region" description="Helical" evidence="12">
    <location>
        <begin position="127"/>
        <end position="145"/>
    </location>
</feature>
<dbReference type="PANTHER" id="PTHR30365">
    <property type="entry name" value="CYTOCHROME D UBIQUINOL OXIDASE"/>
    <property type="match status" value="1"/>
</dbReference>
<evidence type="ECO:0000256" key="5">
    <source>
        <dbReference type="ARBA" id="ARBA00022617"/>
    </source>
</evidence>
<name>I7LCV0_9LACO</name>
<feature type="transmembrane region" description="Helical" evidence="12">
    <location>
        <begin position="375"/>
        <end position="397"/>
    </location>
</feature>
<dbReference type="GO" id="GO:0019646">
    <property type="term" value="P:aerobic electron transport chain"/>
    <property type="evidence" value="ECO:0007669"/>
    <property type="project" value="InterPro"/>
</dbReference>
<comment type="caution">
    <text evidence="13">The sequence shown here is derived from an EMBL/GenBank/DDBJ whole genome shotgun (WGS) entry which is preliminary data.</text>
</comment>
<evidence type="ECO:0000313" key="14">
    <source>
        <dbReference type="Proteomes" id="UP000009311"/>
    </source>
</evidence>
<feature type="transmembrane region" description="Helical" evidence="12">
    <location>
        <begin position="181"/>
        <end position="205"/>
    </location>
</feature>
<evidence type="ECO:0000256" key="1">
    <source>
        <dbReference type="ARBA" id="ARBA00004651"/>
    </source>
</evidence>
<keyword evidence="11 12" id="KW-0472">Membrane</keyword>
<dbReference type="STRING" id="1423790.BN53_08870"/>
<dbReference type="EMBL" id="CAKD01000001">
    <property type="protein sequence ID" value="CCI84313.1"/>
    <property type="molecule type" value="Genomic_DNA"/>
</dbReference>
<keyword evidence="3 12" id="KW-0813">Transport</keyword>
<dbReference type="PIRSF" id="PIRSF006446">
    <property type="entry name" value="Cyt_quinol_oxidase_1"/>
    <property type="match status" value="1"/>
</dbReference>